<dbReference type="EMBL" id="BMNA01000016">
    <property type="protein sequence ID" value="GGM16762.1"/>
    <property type="molecule type" value="Genomic_DNA"/>
</dbReference>
<keyword evidence="2 4" id="KW-0238">DNA-binding</keyword>
<reference evidence="7" key="2">
    <citation type="submission" date="2020-09" db="EMBL/GenBank/DDBJ databases">
        <authorList>
            <person name="Sun Q."/>
            <person name="Zhou Y."/>
        </authorList>
    </citation>
    <scope>NUCLEOTIDE SEQUENCE</scope>
    <source>
        <strain evidence="7">CGMCC 4.7308</strain>
    </source>
</reference>
<dbReference type="InterPro" id="IPR009057">
    <property type="entry name" value="Homeodomain-like_sf"/>
</dbReference>
<evidence type="ECO:0000313" key="7">
    <source>
        <dbReference type="EMBL" id="GGM16762.1"/>
    </source>
</evidence>
<reference evidence="7" key="1">
    <citation type="journal article" date="2014" name="Int. J. Syst. Evol. Microbiol.">
        <title>Complete genome sequence of Corynebacterium casei LMG S-19264T (=DSM 44701T), isolated from a smear-ripened cheese.</title>
        <authorList>
            <consortium name="US DOE Joint Genome Institute (JGI-PGF)"/>
            <person name="Walter F."/>
            <person name="Albersmeier A."/>
            <person name="Kalinowski J."/>
            <person name="Ruckert C."/>
        </authorList>
    </citation>
    <scope>NUCLEOTIDE SEQUENCE</scope>
    <source>
        <strain evidence="7">CGMCC 4.7308</strain>
    </source>
</reference>
<evidence type="ECO:0000256" key="3">
    <source>
        <dbReference type="ARBA" id="ARBA00023163"/>
    </source>
</evidence>
<dbReference type="Gene3D" id="1.10.357.10">
    <property type="entry name" value="Tetracycline Repressor, domain 2"/>
    <property type="match status" value="1"/>
</dbReference>
<dbReference type="GO" id="GO:0003677">
    <property type="term" value="F:DNA binding"/>
    <property type="evidence" value="ECO:0007669"/>
    <property type="project" value="UniProtKB-UniRule"/>
</dbReference>
<feature type="compositionally biased region" description="Low complexity" evidence="5">
    <location>
        <begin position="182"/>
        <end position="195"/>
    </location>
</feature>
<dbReference type="SUPFAM" id="SSF48498">
    <property type="entry name" value="Tetracyclin repressor-like, C-terminal domain"/>
    <property type="match status" value="1"/>
</dbReference>
<evidence type="ECO:0000259" key="6">
    <source>
        <dbReference type="PROSITE" id="PS50977"/>
    </source>
</evidence>
<dbReference type="RefSeq" id="WP_188944723.1">
    <property type="nucleotide sequence ID" value="NZ_BMNA01000016.1"/>
</dbReference>
<name>A0A917WMM0_9ACTN</name>
<dbReference type="InterPro" id="IPR025996">
    <property type="entry name" value="MT1864/Rv1816-like_C"/>
</dbReference>
<keyword evidence="1" id="KW-0805">Transcription regulation</keyword>
<feature type="domain" description="HTH tetR-type" evidence="6">
    <location>
        <begin position="9"/>
        <end position="69"/>
    </location>
</feature>
<evidence type="ECO:0000256" key="5">
    <source>
        <dbReference type="SAM" id="MobiDB-lite"/>
    </source>
</evidence>
<proteinExistence type="predicted"/>
<dbReference type="InterPro" id="IPR036271">
    <property type="entry name" value="Tet_transcr_reg_TetR-rel_C_sf"/>
</dbReference>
<dbReference type="PROSITE" id="PS50977">
    <property type="entry name" value="HTH_TETR_2"/>
    <property type="match status" value="1"/>
</dbReference>
<comment type="caution">
    <text evidence="7">The sequence shown here is derived from an EMBL/GenBank/DDBJ whole genome shotgun (WGS) entry which is preliminary data.</text>
</comment>
<feature type="DNA-binding region" description="H-T-H motif" evidence="4">
    <location>
        <begin position="32"/>
        <end position="51"/>
    </location>
</feature>
<gene>
    <name evidence="7" type="ORF">GCM10011594_41030</name>
</gene>
<protein>
    <recommendedName>
        <fullName evidence="6">HTH tetR-type domain-containing protein</fullName>
    </recommendedName>
</protein>
<dbReference type="Gene3D" id="1.10.10.60">
    <property type="entry name" value="Homeodomain-like"/>
    <property type="match status" value="1"/>
</dbReference>
<evidence type="ECO:0000256" key="4">
    <source>
        <dbReference type="PROSITE-ProRule" id="PRU00335"/>
    </source>
</evidence>
<sequence>MTLSAGGRGGGRLALLAAARAELAEHGHASIGLRAVARRAGMSHAAPTYHFGDRSGLLTAVAAEGFRELAAALRAVVDGGRRPDLAELGGAYIDFGLAHPALFDLMFRPAELVLDDPELTAAETEALSILGSVVQGTAGSAPSGSAPSAGTAGAAGTAASAGAAGTAVSDPSAGAVESLGSPAAPRGADGAAGDRTPPPLALVSWAVVHGLVVLVRDGALQNAVGGDPAPAAAAELAHRLARLGAERLLSRPVHRSRP</sequence>
<evidence type="ECO:0000256" key="2">
    <source>
        <dbReference type="ARBA" id="ARBA00023125"/>
    </source>
</evidence>
<feature type="region of interest" description="Disordered" evidence="5">
    <location>
        <begin position="164"/>
        <end position="195"/>
    </location>
</feature>
<organism evidence="7 8">
    <name type="scientific">Nakamurella endophytica</name>
    <dbReference type="NCBI Taxonomy" id="1748367"/>
    <lineage>
        <taxon>Bacteria</taxon>
        <taxon>Bacillati</taxon>
        <taxon>Actinomycetota</taxon>
        <taxon>Actinomycetes</taxon>
        <taxon>Nakamurellales</taxon>
        <taxon>Nakamurellaceae</taxon>
        <taxon>Nakamurella</taxon>
    </lineage>
</organism>
<dbReference type="SUPFAM" id="SSF46689">
    <property type="entry name" value="Homeodomain-like"/>
    <property type="match status" value="1"/>
</dbReference>
<keyword evidence="3" id="KW-0804">Transcription</keyword>
<dbReference type="AlphaFoldDB" id="A0A917WMM0"/>
<dbReference type="Proteomes" id="UP000655208">
    <property type="component" value="Unassembled WGS sequence"/>
</dbReference>
<dbReference type="Pfam" id="PF13305">
    <property type="entry name" value="TetR_C_33"/>
    <property type="match status" value="1"/>
</dbReference>
<dbReference type="InterPro" id="IPR001647">
    <property type="entry name" value="HTH_TetR"/>
</dbReference>
<accession>A0A917WMM0</accession>
<evidence type="ECO:0000313" key="8">
    <source>
        <dbReference type="Proteomes" id="UP000655208"/>
    </source>
</evidence>
<keyword evidence="8" id="KW-1185">Reference proteome</keyword>
<dbReference type="Pfam" id="PF00440">
    <property type="entry name" value="TetR_N"/>
    <property type="match status" value="1"/>
</dbReference>
<evidence type="ECO:0000256" key="1">
    <source>
        <dbReference type="ARBA" id="ARBA00023015"/>
    </source>
</evidence>